<dbReference type="AlphaFoldDB" id="A0A6J8A6S0"/>
<dbReference type="Proteomes" id="UP000507470">
    <property type="component" value="Unassembled WGS sequence"/>
</dbReference>
<dbReference type="EMBL" id="CACVKT020000587">
    <property type="protein sequence ID" value="CAC5361314.1"/>
    <property type="molecule type" value="Genomic_DNA"/>
</dbReference>
<proteinExistence type="predicted"/>
<evidence type="ECO:0000313" key="1">
    <source>
        <dbReference type="EMBL" id="CAC5361314.1"/>
    </source>
</evidence>
<dbReference type="SUPFAM" id="SSF63829">
    <property type="entry name" value="Calcium-dependent phosphotriesterase"/>
    <property type="match status" value="1"/>
</dbReference>
<protein>
    <submittedName>
        <fullName evidence="1">Uncharacterized protein</fullName>
    </submittedName>
</protein>
<reference evidence="1 2" key="1">
    <citation type="submission" date="2020-06" db="EMBL/GenBank/DDBJ databases">
        <authorList>
            <person name="Li R."/>
            <person name="Bekaert M."/>
        </authorList>
    </citation>
    <scope>NUCLEOTIDE SEQUENCE [LARGE SCALE GENOMIC DNA]</scope>
    <source>
        <strain evidence="2">wild</strain>
    </source>
</reference>
<evidence type="ECO:0000313" key="2">
    <source>
        <dbReference type="Proteomes" id="UP000507470"/>
    </source>
</evidence>
<sequence length="214" mass="24680">MEVWKFHDGYLQQPKGVANDRTGNVFVVGCTSRNLILIQHDGKAYTHLLNLDKDSFPRAEAIEVTLRNIKLFIKNRNTTKKDIENDIQKLSNGVVKEFGEIQVTEHTTNLYIKELKIEQAQIQQNVQPSRNVADINLQSITKVDIKKKVQNLMYITGCSILPYEHLLFVNYYSTKILEYSEEGDHIDSIQVSAYPYDITVLDSDRIQALSHIRR</sequence>
<accession>A0A6J8A6S0</accession>
<keyword evidence="2" id="KW-1185">Reference proteome</keyword>
<organism evidence="1 2">
    <name type="scientific">Mytilus coruscus</name>
    <name type="common">Sea mussel</name>
    <dbReference type="NCBI Taxonomy" id="42192"/>
    <lineage>
        <taxon>Eukaryota</taxon>
        <taxon>Metazoa</taxon>
        <taxon>Spiralia</taxon>
        <taxon>Lophotrochozoa</taxon>
        <taxon>Mollusca</taxon>
        <taxon>Bivalvia</taxon>
        <taxon>Autobranchia</taxon>
        <taxon>Pteriomorphia</taxon>
        <taxon>Mytilida</taxon>
        <taxon>Mytiloidea</taxon>
        <taxon>Mytilidae</taxon>
        <taxon>Mytilinae</taxon>
        <taxon>Mytilus</taxon>
    </lineage>
</organism>
<gene>
    <name evidence="1" type="ORF">MCOR_3497</name>
</gene>
<name>A0A6J8A6S0_MYTCO</name>